<keyword evidence="2" id="KW-1185">Reference proteome</keyword>
<reference evidence="1 2" key="1">
    <citation type="journal article" date="2016" name="Mol. Biol. Evol.">
        <title>Comparative Genomics of Early-Diverging Mushroom-Forming Fungi Provides Insights into the Origins of Lignocellulose Decay Capabilities.</title>
        <authorList>
            <person name="Nagy L.G."/>
            <person name="Riley R."/>
            <person name="Tritt A."/>
            <person name="Adam C."/>
            <person name="Daum C."/>
            <person name="Floudas D."/>
            <person name="Sun H."/>
            <person name="Yadav J.S."/>
            <person name="Pangilinan J."/>
            <person name="Larsson K.H."/>
            <person name="Matsuura K."/>
            <person name="Barry K."/>
            <person name="Labutti K."/>
            <person name="Kuo R."/>
            <person name="Ohm R.A."/>
            <person name="Bhattacharya S.S."/>
            <person name="Shirouzu T."/>
            <person name="Yoshinaga Y."/>
            <person name="Martin F.M."/>
            <person name="Grigoriev I.V."/>
            <person name="Hibbett D.S."/>
        </authorList>
    </citation>
    <scope>NUCLEOTIDE SEQUENCE [LARGE SCALE GENOMIC DNA]</scope>
    <source>
        <strain evidence="1 2">TUFC12733</strain>
    </source>
</reference>
<organism evidence="1 2">
    <name type="scientific">Calocera viscosa (strain TUFC12733)</name>
    <dbReference type="NCBI Taxonomy" id="1330018"/>
    <lineage>
        <taxon>Eukaryota</taxon>
        <taxon>Fungi</taxon>
        <taxon>Dikarya</taxon>
        <taxon>Basidiomycota</taxon>
        <taxon>Agaricomycotina</taxon>
        <taxon>Dacrymycetes</taxon>
        <taxon>Dacrymycetales</taxon>
        <taxon>Dacrymycetaceae</taxon>
        <taxon>Calocera</taxon>
    </lineage>
</organism>
<dbReference type="Proteomes" id="UP000076738">
    <property type="component" value="Unassembled WGS sequence"/>
</dbReference>
<proteinExistence type="predicted"/>
<evidence type="ECO:0000313" key="1">
    <source>
        <dbReference type="EMBL" id="KZO93714.1"/>
    </source>
</evidence>
<gene>
    <name evidence="1" type="ORF">CALVIDRAFT_238970</name>
</gene>
<evidence type="ECO:0000313" key="2">
    <source>
        <dbReference type="Proteomes" id="UP000076738"/>
    </source>
</evidence>
<name>A0A167JLX2_CALVF</name>
<sequence>MRECESCFLPFSCRSCDICSGLGLAKTGMYRCPNRQPPSGNFRVYKRNIGELMVPQVWSVPPHYRKDDMITRNSPGVHQSFRHSRTEPTRAFALALLRSGRTGSRSTPIDVVAAYTDPWNRSNLILPKRKGWAAHHSLPMAIRRRLLHPWRMTTTPSRPLISP</sequence>
<dbReference type="EMBL" id="KV417299">
    <property type="protein sequence ID" value="KZO93714.1"/>
    <property type="molecule type" value="Genomic_DNA"/>
</dbReference>
<dbReference type="AlphaFoldDB" id="A0A167JLX2"/>
<accession>A0A167JLX2</accession>
<protein>
    <submittedName>
        <fullName evidence="1">Uncharacterized protein</fullName>
    </submittedName>
</protein>